<evidence type="ECO:0000313" key="2">
    <source>
        <dbReference type="Proteomes" id="UP001321760"/>
    </source>
</evidence>
<gene>
    <name evidence="1" type="ORF">QBC34DRAFT_379187</name>
</gene>
<organism evidence="1 2">
    <name type="scientific">Podospora aff. communis PSN243</name>
    <dbReference type="NCBI Taxonomy" id="3040156"/>
    <lineage>
        <taxon>Eukaryota</taxon>
        <taxon>Fungi</taxon>
        <taxon>Dikarya</taxon>
        <taxon>Ascomycota</taxon>
        <taxon>Pezizomycotina</taxon>
        <taxon>Sordariomycetes</taxon>
        <taxon>Sordariomycetidae</taxon>
        <taxon>Sordariales</taxon>
        <taxon>Podosporaceae</taxon>
        <taxon>Podospora</taxon>
    </lineage>
</organism>
<dbReference type="EMBL" id="MU865932">
    <property type="protein sequence ID" value="KAK4450474.1"/>
    <property type="molecule type" value="Genomic_DNA"/>
</dbReference>
<comment type="caution">
    <text evidence="1">The sequence shown here is derived from an EMBL/GenBank/DDBJ whole genome shotgun (WGS) entry which is preliminary data.</text>
</comment>
<proteinExistence type="predicted"/>
<dbReference type="Proteomes" id="UP001321760">
    <property type="component" value="Unassembled WGS sequence"/>
</dbReference>
<keyword evidence="2" id="KW-1185">Reference proteome</keyword>
<accession>A0AAV9GRA0</accession>
<reference evidence="1" key="2">
    <citation type="submission" date="2023-05" db="EMBL/GenBank/DDBJ databases">
        <authorList>
            <consortium name="Lawrence Berkeley National Laboratory"/>
            <person name="Steindorff A."/>
            <person name="Hensen N."/>
            <person name="Bonometti L."/>
            <person name="Westerberg I."/>
            <person name="Brannstrom I.O."/>
            <person name="Guillou S."/>
            <person name="Cros-Aarteil S."/>
            <person name="Calhoun S."/>
            <person name="Haridas S."/>
            <person name="Kuo A."/>
            <person name="Mondo S."/>
            <person name="Pangilinan J."/>
            <person name="Riley R."/>
            <person name="Labutti K."/>
            <person name="Andreopoulos B."/>
            <person name="Lipzen A."/>
            <person name="Chen C."/>
            <person name="Yanf M."/>
            <person name="Daum C."/>
            <person name="Ng V."/>
            <person name="Clum A."/>
            <person name="Ohm R."/>
            <person name="Martin F."/>
            <person name="Silar P."/>
            <person name="Natvig D."/>
            <person name="Lalanne C."/>
            <person name="Gautier V."/>
            <person name="Ament-Velasquez S.L."/>
            <person name="Kruys A."/>
            <person name="Hutchinson M.I."/>
            <person name="Powell A.J."/>
            <person name="Barry K."/>
            <person name="Miller A.N."/>
            <person name="Grigoriev I.V."/>
            <person name="Debuchy R."/>
            <person name="Gladieux P."/>
            <person name="Thoren M.H."/>
            <person name="Johannesson H."/>
        </authorList>
    </citation>
    <scope>NUCLEOTIDE SEQUENCE</scope>
    <source>
        <strain evidence="1">PSN243</strain>
    </source>
</reference>
<protein>
    <submittedName>
        <fullName evidence="1">Uncharacterized protein</fullName>
    </submittedName>
</protein>
<evidence type="ECO:0000313" key="1">
    <source>
        <dbReference type="EMBL" id="KAK4450474.1"/>
    </source>
</evidence>
<sequence length="300" mass="33580">MERSLGQLHAVMIHSLRELDDDVSAHSSGESLNPQELEHQVALEKSFFLARRPVVAKYFDIVESIVVARKSQRLPKPLGIRLDAEATTRWLARSLSARRSSEIVVIRSLPSTRGVLKPDTVYLTPLCHILMKFACVGELADAVIATEVELYPAASGEHRSIHFDGLRKSQSPHNEKSFGKTVSIFHRLVSDAVEEFRQAVMGCDEIEKHHLLGTVFMTNTQDVLAQLQKLSSRLESTLYSALVDPLPVISTANAHVKNEKVYGMLQGLWDKGSLVGEASTKEQLWNHRLSDQIEHIFNLD</sequence>
<dbReference type="AlphaFoldDB" id="A0AAV9GRA0"/>
<reference evidence="1" key="1">
    <citation type="journal article" date="2023" name="Mol. Phylogenet. Evol.">
        <title>Genome-scale phylogeny and comparative genomics of the fungal order Sordariales.</title>
        <authorList>
            <person name="Hensen N."/>
            <person name="Bonometti L."/>
            <person name="Westerberg I."/>
            <person name="Brannstrom I.O."/>
            <person name="Guillou S."/>
            <person name="Cros-Aarteil S."/>
            <person name="Calhoun S."/>
            <person name="Haridas S."/>
            <person name="Kuo A."/>
            <person name="Mondo S."/>
            <person name="Pangilinan J."/>
            <person name="Riley R."/>
            <person name="LaButti K."/>
            <person name="Andreopoulos B."/>
            <person name="Lipzen A."/>
            <person name="Chen C."/>
            <person name="Yan M."/>
            <person name="Daum C."/>
            <person name="Ng V."/>
            <person name="Clum A."/>
            <person name="Steindorff A."/>
            <person name="Ohm R.A."/>
            <person name="Martin F."/>
            <person name="Silar P."/>
            <person name="Natvig D.O."/>
            <person name="Lalanne C."/>
            <person name="Gautier V."/>
            <person name="Ament-Velasquez S.L."/>
            <person name="Kruys A."/>
            <person name="Hutchinson M.I."/>
            <person name="Powell A.J."/>
            <person name="Barry K."/>
            <person name="Miller A.N."/>
            <person name="Grigoriev I.V."/>
            <person name="Debuchy R."/>
            <person name="Gladieux P."/>
            <person name="Hiltunen Thoren M."/>
            <person name="Johannesson H."/>
        </authorList>
    </citation>
    <scope>NUCLEOTIDE SEQUENCE</scope>
    <source>
        <strain evidence="1">PSN243</strain>
    </source>
</reference>
<name>A0AAV9GRA0_9PEZI</name>